<dbReference type="CDD" id="cd00761">
    <property type="entry name" value="Glyco_tranf_GTA_type"/>
    <property type="match status" value="1"/>
</dbReference>
<dbReference type="InterPro" id="IPR029044">
    <property type="entry name" value="Nucleotide-diphossugar_trans"/>
</dbReference>
<dbReference type="STRING" id="1503925.TH53_08500"/>
<evidence type="ECO:0000313" key="2">
    <source>
        <dbReference type="Proteomes" id="UP000032049"/>
    </source>
</evidence>
<gene>
    <name evidence="1" type="ORF">TH53_08500</name>
</gene>
<keyword evidence="2" id="KW-1185">Reference proteome</keyword>
<dbReference type="Gene3D" id="3.90.550.10">
    <property type="entry name" value="Spore Coat Polysaccharide Biosynthesis Protein SpsA, Chain A"/>
    <property type="match status" value="1"/>
</dbReference>
<dbReference type="OrthoDB" id="743133at2"/>
<sequence length="241" mass="28099">MRNVLSFLPHISEEEIYVGIDQGLTEDLFQLKNDYANVSFYNFTPNPVGPYVIRNRLINLSDNELIFFQDSDDMPCSDRFERISDYMRKHDCQLCGSHELRLDYYNRTVQAVRFLTDVTAALKSGPWHSLLHPTSAITRKAFNECGKLSEVRIFGNDTKFLFNSFFILKSIKNINEFLYIRRRHPGSLTTSPETMIGSVIRKTLGYKWSYDFEQVKNGVLKLEDSSLRHEGSQLIYEVRKL</sequence>
<comment type="caution">
    <text evidence="1">The sequence shown here is derived from an EMBL/GenBank/DDBJ whole genome shotgun (WGS) entry which is preliminary data.</text>
</comment>
<protein>
    <recommendedName>
        <fullName evidence="3">Glycosyltransferase 2-like domain-containing protein</fullName>
    </recommendedName>
</protein>
<dbReference type="RefSeq" id="WP_041880655.1">
    <property type="nucleotide sequence ID" value="NZ_CP157278.1"/>
</dbReference>
<organism evidence="1 2">
    <name type="scientific">Pedobacter lusitanus</name>
    <dbReference type="NCBI Taxonomy" id="1503925"/>
    <lineage>
        <taxon>Bacteria</taxon>
        <taxon>Pseudomonadati</taxon>
        <taxon>Bacteroidota</taxon>
        <taxon>Sphingobacteriia</taxon>
        <taxon>Sphingobacteriales</taxon>
        <taxon>Sphingobacteriaceae</taxon>
        <taxon>Pedobacter</taxon>
    </lineage>
</organism>
<dbReference type="EMBL" id="JXRA01000031">
    <property type="protein sequence ID" value="KIO77667.1"/>
    <property type="molecule type" value="Genomic_DNA"/>
</dbReference>
<name>A0A0D0GK99_9SPHI</name>
<evidence type="ECO:0000313" key="1">
    <source>
        <dbReference type="EMBL" id="KIO77667.1"/>
    </source>
</evidence>
<accession>A0A0D0GK99</accession>
<dbReference type="AlphaFoldDB" id="A0A0D0GK99"/>
<dbReference type="Proteomes" id="UP000032049">
    <property type="component" value="Unassembled WGS sequence"/>
</dbReference>
<dbReference type="SUPFAM" id="SSF53448">
    <property type="entry name" value="Nucleotide-diphospho-sugar transferases"/>
    <property type="match status" value="1"/>
</dbReference>
<proteinExistence type="predicted"/>
<evidence type="ECO:0008006" key="3">
    <source>
        <dbReference type="Google" id="ProtNLM"/>
    </source>
</evidence>
<reference evidence="1 2" key="1">
    <citation type="submission" date="2015-01" db="EMBL/GenBank/DDBJ databases">
        <title>Draft genome sequence of Pedobacter sp. NL19 isolated from sludge of an effluent treatment pond in an abandoned uranium mine.</title>
        <authorList>
            <person name="Santos T."/>
            <person name="Caetano T."/>
            <person name="Covas C."/>
            <person name="Cruz A."/>
            <person name="Mendo S."/>
        </authorList>
    </citation>
    <scope>NUCLEOTIDE SEQUENCE [LARGE SCALE GENOMIC DNA]</scope>
    <source>
        <strain evidence="1 2">NL19</strain>
    </source>
</reference>